<evidence type="ECO:0000259" key="4">
    <source>
        <dbReference type="PROSITE" id="PS50893"/>
    </source>
</evidence>
<gene>
    <name evidence="5" type="ORF">RFN28_26950</name>
</gene>
<dbReference type="Pfam" id="PF00005">
    <property type="entry name" value="ABC_tran"/>
    <property type="match status" value="1"/>
</dbReference>
<evidence type="ECO:0000256" key="2">
    <source>
        <dbReference type="ARBA" id="ARBA00022741"/>
    </source>
</evidence>
<evidence type="ECO:0000313" key="6">
    <source>
        <dbReference type="Proteomes" id="UP001287059"/>
    </source>
</evidence>
<name>A0ABU4Y557_9HYPH</name>
<reference evidence="5 6" key="1">
    <citation type="submission" date="2023-08" db="EMBL/GenBank/DDBJ databases">
        <title>Implementing the SeqCode for naming new Mesorhizobium species isolated from Vachellia karroo root nodules.</title>
        <authorList>
            <person name="Van Lill M."/>
        </authorList>
    </citation>
    <scope>NUCLEOTIDE SEQUENCE [LARGE SCALE GENOMIC DNA]</scope>
    <source>
        <strain evidence="5 6">VK24D</strain>
    </source>
</reference>
<dbReference type="Proteomes" id="UP001287059">
    <property type="component" value="Unassembled WGS sequence"/>
</dbReference>
<dbReference type="RefSeq" id="WP_320290213.1">
    <property type="nucleotide sequence ID" value="NZ_JAVIIW010000042.1"/>
</dbReference>
<dbReference type="Gene3D" id="3.40.50.300">
    <property type="entry name" value="P-loop containing nucleotide triphosphate hydrolases"/>
    <property type="match status" value="1"/>
</dbReference>
<accession>A0ABU4Y557</accession>
<dbReference type="PROSITE" id="PS00211">
    <property type="entry name" value="ABC_TRANSPORTER_1"/>
    <property type="match status" value="1"/>
</dbReference>
<dbReference type="CDD" id="cd03216">
    <property type="entry name" value="ABC_Carb_Monos_I"/>
    <property type="match status" value="1"/>
</dbReference>
<evidence type="ECO:0000256" key="1">
    <source>
        <dbReference type="ARBA" id="ARBA00005417"/>
    </source>
</evidence>
<feature type="domain" description="ABC transporter" evidence="4">
    <location>
        <begin position="6"/>
        <end position="248"/>
    </location>
</feature>
<keyword evidence="3 5" id="KW-0067">ATP-binding</keyword>
<dbReference type="PROSITE" id="PS50893">
    <property type="entry name" value="ABC_TRANSPORTER_2"/>
    <property type="match status" value="1"/>
</dbReference>
<dbReference type="InterPro" id="IPR017871">
    <property type="entry name" value="ABC_transporter-like_CS"/>
</dbReference>
<dbReference type="InterPro" id="IPR003439">
    <property type="entry name" value="ABC_transporter-like_ATP-bd"/>
</dbReference>
<dbReference type="PANTHER" id="PTHR43790">
    <property type="entry name" value="CARBOHYDRATE TRANSPORT ATP-BINDING PROTEIN MG119-RELATED"/>
    <property type="match status" value="1"/>
</dbReference>
<comment type="caution">
    <text evidence="5">The sequence shown here is derived from an EMBL/GenBank/DDBJ whole genome shotgun (WGS) entry which is preliminary data.</text>
</comment>
<sequence length="265" mass="29559">MTEPLLSLRNITKRFGGLVAVNNLSCEINRGEVVGLLGDNGAGKSTLVKCISGVYHADEGEMFFEGKPAQFAHPIDARRHGVETIYQDLALANNLDVGANIFLGREVKKRHFGGLIKTLDDQQMLRESRRTLESLRIHFPTLTEPIENLSGGQRQAVAIARAVYWDAKLMIMDEPTNNLGVPEQQKVLELIRRLREHGVPVILITHTLPDAFAVTDRIIVMHRGRKVAEKVTAETNTEELVQYMVGARDDTKKGVLNPQREIPLP</sequence>
<dbReference type="SUPFAM" id="SSF52540">
    <property type="entry name" value="P-loop containing nucleoside triphosphate hydrolases"/>
    <property type="match status" value="1"/>
</dbReference>
<evidence type="ECO:0000313" key="5">
    <source>
        <dbReference type="EMBL" id="MDX8482071.1"/>
    </source>
</evidence>
<proteinExistence type="inferred from homology"/>
<evidence type="ECO:0000256" key="3">
    <source>
        <dbReference type="ARBA" id="ARBA00022840"/>
    </source>
</evidence>
<dbReference type="InterPro" id="IPR050107">
    <property type="entry name" value="ABC_carbohydrate_import_ATPase"/>
</dbReference>
<keyword evidence="6" id="KW-1185">Reference proteome</keyword>
<dbReference type="InterPro" id="IPR003593">
    <property type="entry name" value="AAA+_ATPase"/>
</dbReference>
<organism evidence="5 6">
    <name type="scientific">Mesorhizobium album</name>
    <dbReference type="NCBI Taxonomy" id="3072314"/>
    <lineage>
        <taxon>Bacteria</taxon>
        <taxon>Pseudomonadati</taxon>
        <taxon>Pseudomonadota</taxon>
        <taxon>Alphaproteobacteria</taxon>
        <taxon>Hyphomicrobiales</taxon>
        <taxon>Phyllobacteriaceae</taxon>
        <taxon>Mesorhizobium</taxon>
    </lineage>
</organism>
<dbReference type="GO" id="GO:0005524">
    <property type="term" value="F:ATP binding"/>
    <property type="evidence" value="ECO:0007669"/>
    <property type="project" value="UniProtKB-KW"/>
</dbReference>
<comment type="similarity">
    <text evidence="1">Belongs to the ABC transporter superfamily.</text>
</comment>
<dbReference type="InterPro" id="IPR027417">
    <property type="entry name" value="P-loop_NTPase"/>
</dbReference>
<dbReference type="EMBL" id="JAVIIW010000042">
    <property type="protein sequence ID" value="MDX8482071.1"/>
    <property type="molecule type" value="Genomic_DNA"/>
</dbReference>
<protein>
    <submittedName>
        <fullName evidence="5">ATP-binding cassette domain-containing protein</fullName>
    </submittedName>
</protein>
<dbReference type="PANTHER" id="PTHR43790:SF8">
    <property type="entry name" value="SUGAR ABC TRANSPORTER ATP-BINDING PROTEIN"/>
    <property type="match status" value="1"/>
</dbReference>
<dbReference type="SMART" id="SM00382">
    <property type="entry name" value="AAA"/>
    <property type="match status" value="1"/>
</dbReference>
<keyword evidence="2" id="KW-0547">Nucleotide-binding</keyword>